<reference evidence="2" key="1">
    <citation type="submission" date="2014-08" db="EMBL/GenBank/DDBJ databases">
        <authorList>
            <person name="Sharma Rahul"/>
            <person name="Thines Marco"/>
        </authorList>
    </citation>
    <scope>NUCLEOTIDE SEQUENCE</scope>
</reference>
<feature type="compositionally biased region" description="Low complexity" evidence="1">
    <location>
        <begin position="260"/>
        <end position="281"/>
    </location>
</feature>
<evidence type="ECO:0000256" key="1">
    <source>
        <dbReference type="SAM" id="MobiDB-lite"/>
    </source>
</evidence>
<feature type="region of interest" description="Disordered" evidence="1">
    <location>
        <begin position="254"/>
        <end position="281"/>
    </location>
</feature>
<dbReference type="AlphaFoldDB" id="A0A0F7SPC5"/>
<proteinExistence type="predicted"/>
<sequence length="354" mass="38936">MQYTFRLVPRLTIQNSSQVCSTRILTLSSISKRSYHPSLCSSNQGSTSTSTTKPSSAEGVIISELQIQGGQDRLKKRTSSIKLNIPVLNLKDLDSLASISIDGRSISSTGLPKKKKVPPKKSPTDALESVSILNDKLSNTRALRIFKDFKRDLTELANKCNSPAQHPNYKDLNKMFRDCLNAIYLDSAPDQKKNLKLLELLRQRSIIIYGGKVSTGIDPAIATRIASISDVKELQPVLILTQSGSPGFQWSLGSEPPIVDSTDNPSPPSSSSSSSSDSTPLPSLDLPKKICVQLPADCPYIIIFLTRSSARETYVQDFNSLPENIADQTYAGIDSITYERFLLNFWLTPKPDKV</sequence>
<evidence type="ECO:0000313" key="2">
    <source>
        <dbReference type="EMBL" id="CED82310.1"/>
    </source>
</evidence>
<feature type="compositionally biased region" description="Low complexity" evidence="1">
    <location>
        <begin position="38"/>
        <end position="55"/>
    </location>
</feature>
<accession>A0A0F7SPC5</accession>
<protein>
    <submittedName>
        <fullName evidence="2">Uncharacterized protein</fullName>
    </submittedName>
</protein>
<feature type="region of interest" description="Disordered" evidence="1">
    <location>
        <begin position="35"/>
        <end position="55"/>
    </location>
</feature>
<organism evidence="2">
    <name type="scientific">Phaffia rhodozyma</name>
    <name type="common">Yeast</name>
    <name type="synonym">Xanthophyllomyces dendrorhous</name>
    <dbReference type="NCBI Taxonomy" id="264483"/>
    <lineage>
        <taxon>Eukaryota</taxon>
        <taxon>Fungi</taxon>
        <taxon>Dikarya</taxon>
        <taxon>Basidiomycota</taxon>
        <taxon>Agaricomycotina</taxon>
        <taxon>Tremellomycetes</taxon>
        <taxon>Cystofilobasidiales</taxon>
        <taxon>Mrakiaceae</taxon>
        <taxon>Phaffia</taxon>
    </lineage>
</organism>
<dbReference type="EMBL" id="LN483124">
    <property type="protein sequence ID" value="CED82310.1"/>
    <property type="molecule type" value="Genomic_DNA"/>
</dbReference>
<name>A0A0F7SPC5_PHARH</name>